<dbReference type="Gene3D" id="2.60.40.10">
    <property type="entry name" value="Immunoglobulins"/>
    <property type="match status" value="1"/>
</dbReference>
<feature type="compositionally biased region" description="Pro residues" evidence="3">
    <location>
        <begin position="384"/>
        <end position="413"/>
    </location>
</feature>
<dbReference type="InterPro" id="IPR036116">
    <property type="entry name" value="FN3_sf"/>
</dbReference>
<evidence type="ECO:0000313" key="6">
    <source>
        <dbReference type="Proteomes" id="UP000250434"/>
    </source>
</evidence>
<dbReference type="SMART" id="SM00060">
    <property type="entry name" value="FN3"/>
    <property type="match status" value="1"/>
</dbReference>
<protein>
    <recommendedName>
        <fullName evidence="4">Fibronectin type-III domain-containing protein</fullName>
    </recommendedName>
</protein>
<evidence type="ECO:0000256" key="3">
    <source>
        <dbReference type="SAM" id="MobiDB-lite"/>
    </source>
</evidence>
<dbReference type="KEGG" id="aab:A4R43_12240"/>
<dbReference type="PROSITE" id="PS50853">
    <property type="entry name" value="FN3"/>
    <property type="match status" value="1"/>
</dbReference>
<proteinExistence type="predicted"/>
<dbReference type="InterPro" id="IPR003961">
    <property type="entry name" value="FN3_dom"/>
</dbReference>
<sequence>MDLFCTGAPYPRRVTSKLRQRLPAVLLVTACAGTVAVAVSGARGALGGLDFAPPGHWVSNPGRDLLFHVNGAAATVDTQASLPLAPGDRVYQGDSSVYVIGDARIREFGKSSLEVENEVPAPTGEEAIGVEAPGGPYLVYRKAGTVVRLGERPATIRAGTDLGDPVATPEGSLWLHRTATGVVCELAVDADQVTCPTVTPMGHSGELTVVGSTVAFVDTTTDTVQTVTEQGLGAPVNVGADLPHTATIADADAAGRIAVVDPGARRLHLIGTAGLGNGDPAASSPDTVTVPLPDGEYTSPEPSGSSVVLLDRRSNTVHTYTSDGRPQAVTPVPPETGVPRLNRGADGRVYVDGDQGGHVMVVDEKGAVNQVPLVEEKPGGPGDPQAPPPEPQPGQGPPPAPAEPPTQAGPPPQQKQALPTPEQPQPKPQPKPQPQPQPQPQPKPQPQPQPKPEPQPDPPKPLPASPPGVATNLTTKVNGTSVQFSWGAAAPNGGKVTAYHVSWKPAAGAGSLTTPGTARSATLSGLAPGTSYTVTIVAENSAGQGASASTKVTVPGPKVTVTRGKPSEYDGCGPPCHKMRIRATGLEPDTEYEFNPFSNHPTWENPGSAWTTDENGEVDFQNIDFGEPGYEVWVVIQETGTTSPHYTWPG</sequence>
<evidence type="ECO:0000259" key="4">
    <source>
        <dbReference type="PROSITE" id="PS50853"/>
    </source>
</evidence>
<dbReference type="Proteomes" id="UP000250434">
    <property type="component" value="Chromosome"/>
</dbReference>
<dbReference type="OrthoDB" id="3405767at2"/>
<reference evidence="5 6" key="1">
    <citation type="submission" date="2016-04" db="EMBL/GenBank/DDBJ databases">
        <title>Complete genome sequence and analysis of deep-sea sediment isolate, Amycolatopsis sp. WP1.</title>
        <authorList>
            <person name="Wang H."/>
            <person name="Chen S."/>
            <person name="Wu Q."/>
        </authorList>
    </citation>
    <scope>NUCLEOTIDE SEQUENCE [LARGE SCALE GENOMIC DNA]</scope>
    <source>
        <strain evidence="5 6">WP1</strain>
    </source>
</reference>
<feature type="region of interest" description="Disordered" evidence="3">
    <location>
        <begin position="318"/>
        <end position="346"/>
    </location>
</feature>
<dbReference type="SUPFAM" id="SSF82171">
    <property type="entry name" value="DPP6 N-terminal domain-like"/>
    <property type="match status" value="1"/>
</dbReference>
<dbReference type="GO" id="GO:0016798">
    <property type="term" value="F:hydrolase activity, acting on glycosyl bonds"/>
    <property type="evidence" value="ECO:0007669"/>
    <property type="project" value="UniProtKB-KW"/>
</dbReference>
<feature type="compositionally biased region" description="Pro residues" evidence="3">
    <location>
        <begin position="421"/>
        <end position="466"/>
    </location>
</feature>
<feature type="region of interest" description="Disordered" evidence="3">
    <location>
        <begin position="373"/>
        <end position="474"/>
    </location>
</feature>
<name>A0A344L598_9PSEU</name>
<dbReference type="CDD" id="cd00063">
    <property type="entry name" value="FN3"/>
    <property type="match status" value="1"/>
</dbReference>
<dbReference type="GO" id="GO:0000272">
    <property type="term" value="P:polysaccharide catabolic process"/>
    <property type="evidence" value="ECO:0007669"/>
    <property type="project" value="UniProtKB-KW"/>
</dbReference>
<organism evidence="5 6">
    <name type="scientific">Amycolatopsis albispora</name>
    <dbReference type="NCBI Taxonomy" id="1804986"/>
    <lineage>
        <taxon>Bacteria</taxon>
        <taxon>Bacillati</taxon>
        <taxon>Actinomycetota</taxon>
        <taxon>Actinomycetes</taxon>
        <taxon>Pseudonocardiales</taxon>
        <taxon>Pseudonocardiaceae</taxon>
        <taxon>Amycolatopsis</taxon>
    </lineage>
</organism>
<feature type="region of interest" description="Disordered" evidence="3">
    <location>
        <begin position="547"/>
        <end position="566"/>
    </location>
</feature>
<keyword evidence="1" id="KW-0326">Glycosidase</keyword>
<keyword evidence="6" id="KW-1185">Reference proteome</keyword>
<keyword evidence="2" id="KW-0624">Polysaccharide degradation</keyword>
<keyword evidence="2" id="KW-0119">Carbohydrate metabolism</keyword>
<evidence type="ECO:0000313" key="5">
    <source>
        <dbReference type="EMBL" id="AXB43222.1"/>
    </source>
</evidence>
<dbReference type="AlphaFoldDB" id="A0A344L598"/>
<evidence type="ECO:0000256" key="1">
    <source>
        <dbReference type="ARBA" id="ARBA00023295"/>
    </source>
</evidence>
<keyword evidence="1" id="KW-0378">Hydrolase</keyword>
<feature type="domain" description="Fibronectin type-III" evidence="4">
    <location>
        <begin position="466"/>
        <end position="557"/>
    </location>
</feature>
<dbReference type="InterPro" id="IPR013783">
    <property type="entry name" value="Ig-like_fold"/>
</dbReference>
<dbReference type="EMBL" id="CP015163">
    <property type="protein sequence ID" value="AXB43222.1"/>
    <property type="molecule type" value="Genomic_DNA"/>
</dbReference>
<dbReference type="SUPFAM" id="SSF49265">
    <property type="entry name" value="Fibronectin type III"/>
    <property type="match status" value="1"/>
</dbReference>
<dbReference type="Pfam" id="PF00041">
    <property type="entry name" value="fn3"/>
    <property type="match status" value="1"/>
</dbReference>
<feature type="compositionally biased region" description="Low complexity" evidence="3">
    <location>
        <begin position="550"/>
        <end position="562"/>
    </location>
</feature>
<accession>A0A344L598</accession>
<gene>
    <name evidence="5" type="ORF">A4R43_12240</name>
</gene>
<evidence type="ECO:0000256" key="2">
    <source>
        <dbReference type="ARBA" id="ARBA00023326"/>
    </source>
</evidence>